<feature type="compositionally biased region" description="Low complexity" evidence="2">
    <location>
        <begin position="202"/>
        <end position="219"/>
    </location>
</feature>
<protein>
    <submittedName>
        <fullName evidence="3">Uncharacterized protein</fullName>
    </submittedName>
</protein>
<dbReference type="PANTHER" id="PTHR47026:SF2">
    <property type="entry name" value="FLAGELLAR ASSOCIATED PROTEIN"/>
    <property type="match status" value="1"/>
</dbReference>
<dbReference type="VEuPathDB" id="TrichDB:TRFO_14003"/>
<feature type="compositionally biased region" description="Basic residues" evidence="2">
    <location>
        <begin position="245"/>
        <end position="260"/>
    </location>
</feature>
<feature type="region of interest" description="Disordered" evidence="2">
    <location>
        <begin position="183"/>
        <end position="221"/>
    </location>
</feature>
<feature type="region of interest" description="Disordered" evidence="2">
    <location>
        <begin position="1"/>
        <end position="82"/>
    </location>
</feature>
<sequence length="630" mass="71455">MTENEKAPEPGANQSGQLPPLGSNQSADSSSPMKNSDNQSNENNKFPKIENNPNTTGEQSKDESNKSPADQKKEESSKLPEIQNYELNGQKKGQFHSQNIPETISLPITPTFKKQLQLDQQTTAELSRSDHDLSHSQPQIHGNQAQDISFLSRFYNSPKNHSINDIKGDIPRPIVPIVNQTNILNDQPNSHSNRTTNAVTLNSNTRPNNNSNVQSSTSSHITNNENVASTMPVESPVPIIQMSTGKKHRHHHHHRSRSSKHQQNNTEDVENQSFSQTTTNRRSSRNEFGTVTANQILGKSELLVTPEDLRELIQNEESEVDSEETIDALQTFKKSGKLPMSSTKPQVIRKLQREKVNSILQGNYDNAKEADELSKKVAVSVFMVAEEDRRNERLQRELFRLEDEKASFSEYKKDCQAKLAEEIEALNQRKQALEDIHAEELRNLEEKWNNDDFLRRYSKPSTHLLQLKAIERSMVIAKMFDDAKTVRGRAEQLEKSETKDAQTRAEREMVIERQRLRDKQARETEHLKLKCDQLLNIVKKNLENGERPFRKRIEKLETIIAELKNGGNNDQKDKEKVVPSMVLTTPRGSGNELLTARTAFKLSAYKAASQSMKLKIKPLGNITGTSKKGK</sequence>
<proteinExistence type="predicted"/>
<feature type="compositionally biased region" description="Polar residues" evidence="2">
    <location>
        <begin position="262"/>
        <end position="290"/>
    </location>
</feature>
<organism evidence="3 4">
    <name type="scientific">Tritrichomonas foetus</name>
    <dbReference type="NCBI Taxonomy" id="1144522"/>
    <lineage>
        <taxon>Eukaryota</taxon>
        <taxon>Metamonada</taxon>
        <taxon>Parabasalia</taxon>
        <taxon>Tritrichomonadida</taxon>
        <taxon>Tritrichomonadidae</taxon>
        <taxon>Tritrichomonas</taxon>
    </lineage>
</organism>
<comment type="caution">
    <text evidence="3">The sequence shown here is derived from an EMBL/GenBank/DDBJ whole genome shotgun (WGS) entry which is preliminary data.</text>
</comment>
<feature type="region of interest" description="Disordered" evidence="2">
    <location>
        <begin position="116"/>
        <end position="144"/>
    </location>
</feature>
<feature type="compositionally biased region" description="Basic and acidic residues" evidence="2">
    <location>
        <begin position="59"/>
        <end position="78"/>
    </location>
</feature>
<name>A0A1J4KWL0_9EUKA</name>
<dbReference type="AlphaFoldDB" id="A0A1J4KWL0"/>
<evidence type="ECO:0000256" key="2">
    <source>
        <dbReference type="SAM" id="MobiDB-lite"/>
    </source>
</evidence>
<keyword evidence="1" id="KW-0175">Coiled coil</keyword>
<feature type="region of interest" description="Disordered" evidence="2">
    <location>
        <begin position="242"/>
        <end position="290"/>
    </location>
</feature>
<feature type="compositionally biased region" description="Polar residues" evidence="2">
    <location>
        <begin position="135"/>
        <end position="144"/>
    </location>
</feature>
<feature type="compositionally biased region" description="Polar residues" evidence="2">
    <location>
        <begin position="183"/>
        <end position="201"/>
    </location>
</feature>
<accession>A0A1J4KWL0</accession>
<keyword evidence="4" id="KW-1185">Reference proteome</keyword>
<dbReference type="OrthoDB" id="10668341at2759"/>
<feature type="coiled-coil region" evidence="1">
    <location>
        <begin position="384"/>
        <end position="447"/>
    </location>
</feature>
<dbReference type="Proteomes" id="UP000179807">
    <property type="component" value="Unassembled WGS sequence"/>
</dbReference>
<evidence type="ECO:0000313" key="4">
    <source>
        <dbReference type="Proteomes" id="UP000179807"/>
    </source>
</evidence>
<feature type="compositionally biased region" description="Polar residues" evidence="2">
    <location>
        <begin position="116"/>
        <end position="126"/>
    </location>
</feature>
<reference evidence="3" key="1">
    <citation type="submission" date="2016-10" db="EMBL/GenBank/DDBJ databases">
        <authorList>
            <person name="Benchimol M."/>
            <person name="Almeida L.G."/>
            <person name="Vasconcelos A.T."/>
            <person name="Perreira-Neves A."/>
            <person name="Rosa I.A."/>
            <person name="Tasca T."/>
            <person name="Bogo M.R."/>
            <person name="de Souza W."/>
        </authorList>
    </citation>
    <scope>NUCLEOTIDE SEQUENCE [LARGE SCALE GENOMIC DNA]</scope>
    <source>
        <strain evidence="3">K</strain>
    </source>
</reference>
<gene>
    <name evidence="3" type="ORF">TRFO_14003</name>
</gene>
<feature type="compositionally biased region" description="Polar residues" evidence="2">
    <location>
        <begin position="12"/>
        <end position="44"/>
    </location>
</feature>
<dbReference type="GeneID" id="94832257"/>
<evidence type="ECO:0000256" key="1">
    <source>
        <dbReference type="SAM" id="Coils"/>
    </source>
</evidence>
<dbReference type="RefSeq" id="XP_068368771.1">
    <property type="nucleotide sequence ID" value="XM_068497553.1"/>
</dbReference>
<dbReference type="PANTHER" id="PTHR47026">
    <property type="entry name" value="PIGMENTOSA GTPASE REGULATOR-LIKE PROTEIN, PUTATIVE-RELATED"/>
    <property type="match status" value="1"/>
</dbReference>
<evidence type="ECO:0000313" key="3">
    <source>
        <dbReference type="EMBL" id="OHT15635.1"/>
    </source>
</evidence>
<dbReference type="EMBL" id="MLAK01000207">
    <property type="protein sequence ID" value="OHT15635.1"/>
    <property type="molecule type" value="Genomic_DNA"/>
</dbReference>